<dbReference type="Gene3D" id="1.10.30.50">
    <property type="match status" value="1"/>
</dbReference>
<evidence type="ECO:0000313" key="3">
    <source>
        <dbReference type="Proteomes" id="UP000192738"/>
    </source>
</evidence>
<evidence type="ECO:0000259" key="1">
    <source>
        <dbReference type="Pfam" id="PF01844"/>
    </source>
</evidence>
<dbReference type="InterPro" id="IPR027417">
    <property type="entry name" value="P-loop_NTPase"/>
</dbReference>
<dbReference type="CDD" id="cd00085">
    <property type="entry name" value="HNHc"/>
    <property type="match status" value="1"/>
</dbReference>
<dbReference type="Pfam" id="PF01844">
    <property type="entry name" value="HNH"/>
    <property type="match status" value="1"/>
</dbReference>
<keyword evidence="3" id="KW-1185">Reference proteome</keyword>
<dbReference type="Gene3D" id="3.40.50.300">
    <property type="entry name" value="P-loop containing nucleotide triphosphate hydrolases"/>
    <property type="match status" value="1"/>
</dbReference>
<gene>
    <name evidence="2" type="ORF">SAMN04488500_10675</name>
</gene>
<dbReference type="GO" id="GO:0003676">
    <property type="term" value="F:nucleic acid binding"/>
    <property type="evidence" value="ECO:0007669"/>
    <property type="project" value="InterPro"/>
</dbReference>
<keyword evidence="2" id="KW-0378">Hydrolase</keyword>
<dbReference type="InterPro" id="IPR002711">
    <property type="entry name" value="HNH"/>
</dbReference>
<dbReference type="STRING" id="112901.SAMN04488500_10675"/>
<dbReference type="RefSeq" id="WP_084575298.1">
    <property type="nucleotide sequence ID" value="NZ_CP155572.1"/>
</dbReference>
<name>A0A1W2ARW6_9FIRM</name>
<dbReference type="Proteomes" id="UP000192738">
    <property type="component" value="Unassembled WGS sequence"/>
</dbReference>
<accession>A0A1W2ARW6</accession>
<dbReference type="AlphaFoldDB" id="A0A1W2ARW6"/>
<organism evidence="2 3">
    <name type="scientific">Sporomusa malonica</name>
    <dbReference type="NCBI Taxonomy" id="112901"/>
    <lineage>
        <taxon>Bacteria</taxon>
        <taxon>Bacillati</taxon>
        <taxon>Bacillota</taxon>
        <taxon>Negativicutes</taxon>
        <taxon>Selenomonadales</taxon>
        <taxon>Sporomusaceae</taxon>
        <taxon>Sporomusa</taxon>
    </lineage>
</organism>
<proteinExistence type="predicted"/>
<dbReference type="InterPro" id="IPR003615">
    <property type="entry name" value="HNH_nuc"/>
</dbReference>
<dbReference type="SUPFAM" id="SSF52540">
    <property type="entry name" value="P-loop containing nucleoside triphosphate hydrolases"/>
    <property type="match status" value="1"/>
</dbReference>
<keyword evidence="2" id="KW-0255">Endonuclease</keyword>
<protein>
    <submittedName>
        <fullName evidence="2">HNH endonuclease</fullName>
    </submittedName>
</protein>
<evidence type="ECO:0000313" key="2">
    <source>
        <dbReference type="EMBL" id="SMC63457.1"/>
    </source>
</evidence>
<keyword evidence="2" id="KW-0540">Nuclease</keyword>
<dbReference type="EMBL" id="FWXI01000006">
    <property type="protein sequence ID" value="SMC63457.1"/>
    <property type="molecule type" value="Genomic_DNA"/>
</dbReference>
<sequence>MAKYAIIKSFYASTRWIKFRAMIIAERGMKCEKCLKLITTDKDAELDHIIELTPDNVHDVSISLNPDNVRLLHHDCHDARHNRFGNVKGKQVYIVYGCPGSGKTTYVNRNRERTDIIVCMDNLFNAITGLPLHDKPDQLLSNVRAIHTALLDQVKTRYGKWSTAWVVGGYADKYKREKLAEELGAELIYCECSKEEAMARIEMDDRRRNMIAEYRKYVDEWFGRYTC</sequence>
<dbReference type="GO" id="GO:0004519">
    <property type="term" value="F:endonuclease activity"/>
    <property type="evidence" value="ECO:0007669"/>
    <property type="project" value="UniProtKB-KW"/>
</dbReference>
<dbReference type="OrthoDB" id="9811997at2"/>
<feature type="domain" description="HNH" evidence="1">
    <location>
        <begin position="31"/>
        <end position="83"/>
    </location>
</feature>
<dbReference type="GO" id="GO:0008270">
    <property type="term" value="F:zinc ion binding"/>
    <property type="evidence" value="ECO:0007669"/>
    <property type="project" value="InterPro"/>
</dbReference>
<reference evidence="2 3" key="1">
    <citation type="submission" date="2017-04" db="EMBL/GenBank/DDBJ databases">
        <authorList>
            <person name="Afonso C.L."/>
            <person name="Miller P.J."/>
            <person name="Scott M.A."/>
            <person name="Spackman E."/>
            <person name="Goraichik I."/>
            <person name="Dimitrov K.M."/>
            <person name="Suarez D.L."/>
            <person name="Swayne D.E."/>
        </authorList>
    </citation>
    <scope>NUCLEOTIDE SEQUENCE [LARGE SCALE GENOMIC DNA]</scope>
    <source>
        <strain evidence="2 3">DSM 5090</strain>
    </source>
</reference>